<protein>
    <submittedName>
        <fullName evidence="1">Uncharacterized protein</fullName>
    </submittedName>
</protein>
<dbReference type="STRING" id="999894.TDIS_1493"/>
<dbReference type="EMBL" id="LWLG01000011">
    <property type="protein sequence ID" value="OAQ20449.1"/>
    <property type="molecule type" value="Genomic_DNA"/>
</dbReference>
<accession>A0A179D403</accession>
<organism evidence="1 2">
    <name type="scientific">Thermosulfurimonas dismutans</name>
    <dbReference type="NCBI Taxonomy" id="999894"/>
    <lineage>
        <taxon>Bacteria</taxon>
        <taxon>Pseudomonadati</taxon>
        <taxon>Thermodesulfobacteriota</taxon>
        <taxon>Thermodesulfobacteria</taxon>
        <taxon>Thermodesulfobacteriales</taxon>
        <taxon>Thermodesulfobacteriaceae</taxon>
        <taxon>Thermosulfurimonas</taxon>
    </lineage>
</organism>
<reference evidence="1 2" key="1">
    <citation type="submission" date="2016-04" db="EMBL/GenBank/DDBJ databases">
        <title>Genome analysis of Thermosulfurimonas dismutans, the first thermophilic sulfur-disproportionating bacterium of the phylum Thermodesulfobacteria.</title>
        <authorList>
            <person name="Mardanov A.V."/>
            <person name="Beletsky A.V."/>
            <person name="Kadnikov V.V."/>
            <person name="Slobodkin A.I."/>
            <person name="Ravin N.V."/>
        </authorList>
    </citation>
    <scope>NUCLEOTIDE SEQUENCE [LARGE SCALE GENOMIC DNA]</scope>
    <source>
        <strain evidence="1 2">S95</strain>
    </source>
</reference>
<comment type="caution">
    <text evidence="1">The sequence shown here is derived from an EMBL/GenBank/DDBJ whole genome shotgun (WGS) entry which is preliminary data.</text>
</comment>
<dbReference type="AlphaFoldDB" id="A0A179D403"/>
<sequence length="37" mass="4354">MGSKEILFRMSRDLQGRSGGLMRKHSYFDFEIRGEAF</sequence>
<gene>
    <name evidence="1" type="ORF">TDIS_1493</name>
</gene>
<proteinExistence type="predicted"/>
<name>A0A179D403_9BACT</name>
<dbReference type="Proteomes" id="UP000078390">
    <property type="component" value="Unassembled WGS sequence"/>
</dbReference>
<evidence type="ECO:0000313" key="2">
    <source>
        <dbReference type="Proteomes" id="UP000078390"/>
    </source>
</evidence>
<keyword evidence="2" id="KW-1185">Reference proteome</keyword>
<evidence type="ECO:0000313" key="1">
    <source>
        <dbReference type="EMBL" id="OAQ20449.1"/>
    </source>
</evidence>